<reference evidence="1" key="2">
    <citation type="journal article" date="2023" name="Int. J. Mol. Sci.">
        <title>De Novo Assembly and Annotation of 11 Diverse Shrub Willow (Salix) Genomes Reveals Novel Gene Organization in Sex-Linked Regions.</title>
        <authorList>
            <person name="Hyden B."/>
            <person name="Feng K."/>
            <person name="Yates T.B."/>
            <person name="Jawdy S."/>
            <person name="Cereghino C."/>
            <person name="Smart L.B."/>
            <person name="Muchero W."/>
        </authorList>
    </citation>
    <scope>NUCLEOTIDE SEQUENCE</scope>
    <source>
        <tissue evidence="1">Shoot tip</tissue>
    </source>
</reference>
<name>A0A9Q0URP2_SALPP</name>
<dbReference type="EMBL" id="JAPFFK010000011">
    <property type="protein sequence ID" value="KAJ6734650.1"/>
    <property type="molecule type" value="Genomic_DNA"/>
</dbReference>
<protein>
    <submittedName>
        <fullName evidence="1">Uncharacterized protein</fullName>
    </submittedName>
</protein>
<reference evidence="1" key="1">
    <citation type="submission" date="2022-11" db="EMBL/GenBank/DDBJ databases">
        <authorList>
            <person name="Hyden B.L."/>
            <person name="Feng K."/>
            <person name="Yates T."/>
            <person name="Jawdy S."/>
            <person name="Smart L.B."/>
            <person name="Muchero W."/>
        </authorList>
    </citation>
    <scope>NUCLEOTIDE SEQUENCE</scope>
    <source>
        <tissue evidence="1">Shoot tip</tissue>
    </source>
</reference>
<organism evidence="1 2">
    <name type="scientific">Salix purpurea</name>
    <name type="common">Purple osier willow</name>
    <dbReference type="NCBI Taxonomy" id="77065"/>
    <lineage>
        <taxon>Eukaryota</taxon>
        <taxon>Viridiplantae</taxon>
        <taxon>Streptophyta</taxon>
        <taxon>Embryophyta</taxon>
        <taxon>Tracheophyta</taxon>
        <taxon>Spermatophyta</taxon>
        <taxon>Magnoliopsida</taxon>
        <taxon>eudicotyledons</taxon>
        <taxon>Gunneridae</taxon>
        <taxon>Pentapetalae</taxon>
        <taxon>rosids</taxon>
        <taxon>fabids</taxon>
        <taxon>Malpighiales</taxon>
        <taxon>Salicaceae</taxon>
        <taxon>Saliceae</taxon>
        <taxon>Salix</taxon>
    </lineage>
</organism>
<dbReference type="AlphaFoldDB" id="A0A9Q0URP2"/>
<accession>A0A9Q0URP2</accession>
<gene>
    <name evidence="1" type="ORF">OIU79_001839</name>
</gene>
<dbReference type="Proteomes" id="UP001151532">
    <property type="component" value="Chromosome 17"/>
</dbReference>
<proteinExistence type="predicted"/>
<evidence type="ECO:0000313" key="1">
    <source>
        <dbReference type="EMBL" id="KAJ6734650.1"/>
    </source>
</evidence>
<evidence type="ECO:0000313" key="2">
    <source>
        <dbReference type="Proteomes" id="UP001151532"/>
    </source>
</evidence>
<comment type="caution">
    <text evidence="1">The sequence shown here is derived from an EMBL/GenBank/DDBJ whole genome shotgun (WGS) entry which is preliminary data.</text>
</comment>
<keyword evidence="2" id="KW-1185">Reference proteome</keyword>
<sequence>MRLRSEKKEWKCLLIWRETSQRHRSDEDSLADDDVFFSEQIESTVNLNRSDEDSLADDDVFFSEQIESTVNLNRSDEDSLAAKEWHLNHCASMDHQK</sequence>